<keyword evidence="2" id="KW-0472">Membrane</keyword>
<feature type="region of interest" description="Disordered" evidence="1">
    <location>
        <begin position="1"/>
        <end position="33"/>
    </location>
</feature>
<feature type="transmembrane region" description="Helical" evidence="2">
    <location>
        <begin position="190"/>
        <end position="210"/>
    </location>
</feature>
<evidence type="ECO:0000313" key="3">
    <source>
        <dbReference type="EMBL" id="CEG00612.1"/>
    </source>
</evidence>
<keyword evidence="4" id="KW-1185">Reference proteome</keyword>
<organism evidence="3 4">
    <name type="scientific">Ostreococcus tauri</name>
    <name type="common">Marine green alga</name>
    <dbReference type="NCBI Taxonomy" id="70448"/>
    <lineage>
        <taxon>Eukaryota</taxon>
        <taxon>Viridiplantae</taxon>
        <taxon>Chlorophyta</taxon>
        <taxon>Mamiellophyceae</taxon>
        <taxon>Mamiellales</taxon>
        <taxon>Bathycoccaceae</taxon>
        <taxon>Ostreococcus</taxon>
    </lineage>
</organism>
<evidence type="ECO:0000256" key="2">
    <source>
        <dbReference type="SAM" id="Phobius"/>
    </source>
</evidence>
<keyword evidence="2" id="KW-1133">Transmembrane helix</keyword>
<dbReference type="GeneID" id="9838086"/>
<proteinExistence type="predicted"/>
<dbReference type="PANTHER" id="PTHR15852:SF8">
    <property type="entry name" value="PROTEIN ORANGE-LIKE, CHLOROPLASTIC"/>
    <property type="match status" value="1"/>
</dbReference>
<reference evidence="3 4" key="2">
    <citation type="journal article" date="2014" name="BMC Genomics">
        <title>An improved genome of the model marine alga Ostreococcus tauri unfolds by assessing Illumina de novo assemblies.</title>
        <authorList>
            <person name="Blanc-Mathieu R."/>
            <person name="Verhelst B."/>
            <person name="Derelle E."/>
            <person name="Rombauts S."/>
            <person name="Bouget F.Y."/>
            <person name="Carre I."/>
            <person name="Chateau A."/>
            <person name="Eyre-Walker A."/>
            <person name="Grimsley N."/>
            <person name="Moreau H."/>
            <person name="Piegu B."/>
            <person name="Rivals E."/>
            <person name="Schackwitz W."/>
            <person name="Van de Peer Y."/>
            <person name="Piganeau G."/>
        </authorList>
    </citation>
    <scope>NUCLEOTIDE SEQUENCE [LARGE SCALE GENOMIC DNA]</scope>
    <source>
        <strain evidence="4">OTTH 0595 / CCAP 157/2 / RCC745</strain>
    </source>
</reference>
<dbReference type="PANTHER" id="PTHR15852">
    <property type="entry name" value="PLASTID TRANSCRIPTIONALLY ACTIVE PROTEIN"/>
    <property type="match status" value="1"/>
</dbReference>
<dbReference type="OrthoDB" id="201720at2759"/>
<accession>A0A096P8L3</accession>
<dbReference type="Proteomes" id="UP000009170">
    <property type="component" value="Unassembled WGS sequence"/>
</dbReference>
<sequence>MARPRSTRSTLTPTRATPENAPGSSATTDADESAATMATELAAMAMETGTTSLPENFCIIEGRNSVVDFADMQAGEIAQNIESRRQRVFLLMEELRRLRVQQRVKTIGLEDDETVEPREFVSVIPGFPVLTEDSVKDYRIYWGAAVAMLLLFGGLIAPMAEVKLGLGGTSYAEFIDGLHLPAQLAQVDPIVASFTGGAVGAISAFFVIEIENVKEQRKKICMYCKGSGYLQCAECSMSKRPGRLIDPTSGSRCICPTCSGTAKVMCTSCLCTGMALATEHDPRIDPFD</sequence>
<feature type="transmembrane region" description="Helical" evidence="2">
    <location>
        <begin position="140"/>
        <end position="160"/>
    </location>
</feature>
<dbReference type="FunCoup" id="A0A096P8L3">
    <property type="interactions" value="310"/>
</dbReference>
<dbReference type="AlphaFoldDB" id="A0A096P8L3"/>
<dbReference type="EMBL" id="CAID01000017">
    <property type="protein sequence ID" value="CEG00612.1"/>
    <property type="molecule type" value="Genomic_DNA"/>
</dbReference>
<dbReference type="KEGG" id="ota:OT_ostta17g01790"/>
<dbReference type="InParanoid" id="A0A096P8L3"/>
<name>A0A096P8L3_OSTTA</name>
<protein>
    <submittedName>
        <fullName evidence="3">Unnamed product</fullName>
    </submittedName>
</protein>
<keyword evidence="2" id="KW-0812">Transmembrane</keyword>
<reference evidence="4" key="1">
    <citation type="journal article" date="2006" name="Proc. Natl. Acad. Sci. U.S.A.">
        <title>Genome analysis of the smallest free-living eukaryote Ostreococcus tauri unveils many unique features.</title>
        <authorList>
            <person name="Derelle E."/>
            <person name="Ferraz C."/>
            <person name="Rombauts S."/>
            <person name="Rouze P."/>
            <person name="Worden A.Z."/>
            <person name="Robbens S."/>
            <person name="Partensky F."/>
            <person name="Degroeve S."/>
            <person name="Echeynie S."/>
            <person name="Cooke R."/>
            <person name="Saeys Y."/>
            <person name="Wuyts J."/>
            <person name="Jabbari K."/>
            <person name="Bowler C."/>
            <person name="Panaud O."/>
            <person name="Piegu B."/>
            <person name="Ball S.G."/>
            <person name="Ral J.-P."/>
            <person name="Bouget F.-Y."/>
            <person name="Piganeau G."/>
            <person name="De Baets B."/>
            <person name="Picard A."/>
            <person name="Delseny M."/>
            <person name="Demaille J."/>
            <person name="Van de Peer Y."/>
            <person name="Moreau H."/>
        </authorList>
    </citation>
    <scope>NUCLEOTIDE SEQUENCE [LARGE SCALE GENOMIC DNA]</scope>
    <source>
        <strain evidence="4">OTTH 0595 / CCAP 157/2 / RCC745</strain>
    </source>
</reference>
<comment type="caution">
    <text evidence="3">The sequence shown here is derived from an EMBL/GenBank/DDBJ whole genome shotgun (WGS) entry which is preliminary data.</text>
</comment>
<dbReference type="RefSeq" id="XP_003083953.2">
    <property type="nucleotide sequence ID" value="XM_003083905.2"/>
</dbReference>
<gene>
    <name evidence="3" type="ORF">OT_ostta17g01790</name>
</gene>
<evidence type="ECO:0000256" key="1">
    <source>
        <dbReference type="SAM" id="MobiDB-lite"/>
    </source>
</evidence>
<evidence type="ECO:0000313" key="4">
    <source>
        <dbReference type="Proteomes" id="UP000009170"/>
    </source>
</evidence>